<dbReference type="SUPFAM" id="SSF53955">
    <property type="entry name" value="Lysozyme-like"/>
    <property type="match status" value="1"/>
</dbReference>
<reference evidence="2 3" key="1">
    <citation type="submission" date="2023-11" db="EMBL/GenBank/DDBJ databases">
        <title>Unpublished Manusciprt.</title>
        <authorList>
            <person name="Saticioglu I.B."/>
            <person name="Ay H."/>
            <person name="Ajmi N."/>
            <person name="Altun S."/>
            <person name="Duman M."/>
        </authorList>
    </citation>
    <scope>NUCLEOTIDE SEQUENCE [LARGE SCALE GENOMIC DNA]</scope>
    <source>
        <strain evidence="2 3">Fl-318</strain>
    </source>
</reference>
<protein>
    <recommendedName>
        <fullName evidence="4">Glycoside hydrolase family 19 catalytic domain-containing protein</fullName>
    </recommendedName>
</protein>
<evidence type="ECO:0000256" key="1">
    <source>
        <dbReference type="SAM" id="MobiDB-lite"/>
    </source>
</evidence>
<evidence type="ECO:0008006" key="4">
    <source>
        <dbReference type="Google" id="ProtNLM"/>
    </source>
</evidence>
<dbReference type="EMBL" id="JAWXVI010000009">
    <property type="protein sequence ID" value="MDX6191305.1"/>
    <property type="molecule type" value="Genomic_DNA"/>
</dbReference>
<gene>
    <name evidence="2" type="ORF">SGQ83_18265</name>
</gene>
<dbReference type="InterPro" id="IPR023346">
    <property type="entry name" value="Lysozyme-like_dom_sf"/>
</dbReference>
<feature type="region of interest" description="Disordered" evidence="1">
    <location>
        <begin position="63"/>
        <end position="234"/>
    </location>
</feature>
<feature type="compositionally biased region" description="Polar residues" evidence="1">
    <location>
        <begin position="126"/>
        <end position="168"/>
    </location>
</feature>
<dbReference type="Proteomes" id="UP001273350">
    <property type="component" value="Unassembled WGS sequence"/>
</dbReference>
<organism evidence="2 3">
    <name type="scientific">Flavobacterium cupriresistens</name>
    <dbReference type="NCBI Taxonomy" id="2893885"/>
    <lineage>
        <taxon>Bacteria</taxon>
        <taxon>Pseudomonadati</taxon>
        <taxon>Bacteroidota</taxon>
        <taxon>Flavobacteriia</taxon>
        <taxon>Flavobacteriales</taxon>
        <taxon>Flavobacteriaceae</taxon>
        <taxon>Flavobacterium</taxon>
    </lineage>
</organism>
<comment type="caution">
    <text evidence="2">The sequence shown here is derived from an EMBL/GenBank/DDBJ whole genome shotgun (WGS) entry which is preliminary data.</text>
</comment>
<dbReference type="Gene3D" id="1.10.530.10">
    <property type="match status" value="1"/>
</dbReference>
<keyword evidence="3" id="KW-1185">Reference proteome</keyword>
<feature type="compositionally biased region" description="Low complexity" evidence="1">
    <location>
        <begin position="105"/>
        <end position="125"/>
    </location>
</feature>
<feature type="compositionally biased region" description="Low complexity" evidence="1">
    <location>
        <begin position="181"/>
        <end position="231"/>
    </location>
</feature>
<accession>A0ABU4RIH1</accession>
<name>A0ABU4RIH1_9FLAO</name>
<sequence>MRKNAIHNFNISIEDSTAIGSSEQLTKDILKELAKVSKEMSQQKDIVQEWEEQKSREAAAIFNNSNASTEGGATDTTVGTNQNSFTSISTTPLVSEEAKSDFTASTIGGTTNNSISSTSSETISNDTVSTVGRGTANSISSGTSSNATITTLGSDNKQTISSETSVHPTVTAERATISPNLLSTTSSTTKTAQQTLTTPTGGGAVDTTGGTNKSSSTSTGNTSPGSGAASSIPNLSGGLATQTYASVAAQQIVAVPQKMQINTGEPTLEVIKAAIKKKLAIATVTEDTVAITYWTGIAKAFEERDVAADFDGKPEHTLFTEMYALLKQSNQKVIETQNFNWDIVRKKMIKAIDSNILHGRISKGSKERWTTIKKQLGDDSINVANLFEQYDELFLLLKEVEGLDALPNTITITSKTKIYPNLSADKLYASIGREEVYVFLRKIEDIQGSGVNKGGVKIKNVEAISFITGESLEFFVDETFIYESLHEKENINWIVFNSKNKKDKGIVFADKGTSFHYNFDKAGTYKIEAYGFRPGANNTKTIKGSAFVEVEIIAQEIVITPPAVIKNKLTRPSAEAQLFKVALKDTKVKTLNPLKLYYQVVYTNVNKVSTISEEQELDSTGTIKLVMADLGEFTIKVWSKDQYALSKNYNIKTIKNFVDTITKEGGENTIYLLKPVSQEAKFKVKTFKIPATLEEKQNVKWLVYDKNNKVYIPNGMTLQVENNQAKKQYLTKGESFAFTIPKVEGEFTIEAYSNSSTKEGGKSNSTCKIEVKYPQATEASWAYSNGSKKGTSGFAGESNWIKATIPNYNNQIVRIYFYLNTIKTNHYCDVKTNENGEIFKEIKFDSNFKRQIGFQNRKTANIGFKLEGMQQGKLYPFKKPAYKETDVALRVSVEKKIIDAYFRYDGNRVTAEDEISFNAKGTILTIVAKTQNMIGDEVVLTAHKVGEKAVFSNKAKVNAAGVAATSFSIKRPEGSKNGEKMSYYVGVEGYSTKHLTYKGVNMVVGTTSSMKNDSKGGSKNAIDIAYFLEKYKGENEANLKVLLTDMNEYFMLEKIVPLKEQVAYMLATVYTETFKTFKPVRESFWIKDKTSRERTYHRYDPILANTEKRRKTAIERGNTKEGDGVKYSGRGYVQLTWKNNYVKMKDQFGVDLVNYPDKAMEPKIAAKIMIWGMNNGIFTGVSISKYVNESKTDYVSARKVINGKDQARSIANDAEDFEQMIKINKSTKVAEAKRKHSNIVTFDRGLSQERINQISNKTITVLENAANDSLNKSIIITSTIRNPMQQAKAMYDNESSGNHIRYAEPGRKVVKLYNDCVKKGKSENETLKLMAEKITALYKLGELVSKHCVPEEVFKNNNIVDVSFSRGLINKLDFIQSLLRIDAVTKIIHPFPGLKAHKKLVHDSKEGAIHVEVKQ</sequence>
<evidence type="ECO:0000313" key="3">
    <source>
        <dbReference type="Proteomes" id="UP001273350"/>
    </source>
</evidence>
<feature type="compositionally biased region" description="Polar residues" evidence="1">
    <location>
        <begin position="63"/>
        <end position="93"/>
    </location>
</feature>
<evidence type="ECO:0000313" key="2">
    <source>
        <dbReference type="EMBL" id="MDX6191305.1"/>
    </source>
</evidence>
<proteinExistence type="predicted"/>
<dbReference type="RefSeq" id="WP_230002832.1">
    <property type="nucleotide sequence ID" value="NZ_CP087134.1"/>
</dbReference>